<dbReference type="RefSeq" id="XP_001300276.1">
    <property type="nucleotide sequence ID" value="XM_001300275.1"/>
</dbReference>
<dbReference type="InParanoid" id="A2G666"/>
<dbReference type="EMBL" id="DS114467">
    <property type="protein sequence ID" value="EAX87346.1"/>
    <property type="molecule type" value="Genomic_DNA"/>
</dbReference>
<accession>A2G666</accession>
<dbReference type="VEuPathDB" id="TrichDB:TVAGG3_0171450"/>
<evidence type="ECO:0000313" key="1">
    <source>
        <dbReference type="EMBL" id="EAX87346.1"/>
    </source>
</evidence>
<dbReference type="Proteomes" id="UP000001542">
    <property type="component" value="Unassembled WGS sequence"/>
</dbReference>
<keyword evidence="2" id="KW-1185">Reference proteome</keyword>
<proteinExistence type="predicted"/>
<dbReference type="KEGG" id="tva:4745003"/>
<evidence type="ECO:0000313" key="2">
    <source>
        <dbReference type="Proteomes" id="UP000001542"/>
    </source>
</evidence>
<protein>
    <submittedName>
        <fullName evidence="1">Uncharacterized protein</fullName>
    </submittedName>
</protein>
<sequence>MNKDANMSSSKLKGNMVRLNFRLRGLDQHVNNILDKYITMNADDIRLYLECIQRLIETITNENTIDTIFENTIECLYEAAVVATMVLTEKNELHERTLITTEVQFPDIFFTYIEEALGWILKVLKKIDFHNYTKLKVRVQRILFDFLIHDPKNVNVRNEGKILSLISYQSEWSNGIGERIKQIYNQSSKKDASKRVILLLLTNVEHLRYDFTVVANRATIMNELIEWANFTLKISDEDISLQMISFTIGSMMACKWDPTLPQDQPTREMFKRLIETTFKLVKSNKYEPMYLDIAARSVSLLNISLFDSYWKKLSALIAEHVKKQASPETFKSLALIVKLFCGNFINGEQLMRFITEIIYEKNKPYVLKQKFESKEDFIRDFFVSFSEVEPNIVCNYINGLQKLVTQSNELGPRTQYMLEIMSNIKTNDDALTKSLLAPIESKLELYLNIATPPGIIKSSLPLIVPMWTLIPRSRPGISQSVQNLIAHLDPTVQTACFRVFVEMMSKAPAADFPVNVAFNMPSAIFRQLSPNLPTNMFLTQGKMLLDFLVAITNIFHNKPGETYVEWETLVSKLDIALFPFLFSTEPLVIRLVRNIYSTIAPEVTFYCVATWLSNNRGRSLFNTLKSAVTTRPDWFVVITNKTINFWRILASKSTLDVDFCVNLATALFTMITPEAENLPIFFMDVLDMMLKHIDFKRLEKPFSNLTPLVWDKFFHEFNNFYGKNIDEQRLLCLQIQMLFCSNRHFINFNVEERESFYTTLKNYVISKRARFEREIPFEIISLQICSTIIRVDKTILPKLCEEIGGESELLKKMMTRINPKEIFVVNANRIFAHLDFFAAVLSQIKVNSNDVSLVLSYLLTIADKSIEYSELLDVIADCINQMFTMNDESRTLIIHTSISFKNTLLNEIGKAIMLNAKSEQAITDRKQLTDELVLATSLFSSSSSVSHIVGLNLAKSALEKLAKGDEEYTSTFENPLFSYNPHCEEMVWKLIDKYLGDEEMEEFITLLSNISSNIPRRSQQPVVTMKALEFFNEPKLEHFTSIYSYLASNDFSDFNQFVPILNHCDQLFANQIENIEDILNILMKSAGTSQSHLNATVYMFHSAFQSHPEEVSDFIKQKFTFLDHLNNPQTWQRIHEEINSFARGTAILSYILARNNDKELTKKLFGNYAPQLLLYALHIFELKEFRMSLFPPLLLSLLHSFSPSRQLLIFRNNNALDLSPAQCQFANDIIEEFDPESAKEFRRIIIPSRADGQEMNLNFVHAISPRFGAHDIAMLLSVVAEYATKDNVGTVLRFLPALVNALPSVAPPKTIAYFIMFMISFMFDNGDPRIILSFAENLPVLSELLEKYDKKGEVSKEFTDLLNESGGSDVILSVVLEPLALADKLTGPLYPACLDFLININGYISSNDERNISTVDAIIIILDSLWNISGVKSRLYKARKTGWMNGCQSINDLVSFITAALQDKEDMKCVCQFLLRLTSNMVIQDDKFRLNTVNLFSRFVEDIEIIASMENVGEFLLVSSVCSDEVISLKYAGLLGQLINQERKISKKSRDIISIMGPTLVHNDEESMTIVRSISPDFYPALSVVARPPVLSSFIDKLVFN</sequence>
<dbReference type="VEuPathDB" id="TrichDB:TVAG_431560"/>
<reference evidence="1" key="1">
    <citation type="submission" date="2006-10" db="EMBL/GenBank/DDBJ databases">
        <authorList>
            <person name="Amadeo P."/>
            <person name="Zhao Q."/>
            <person name="Wortman J."/>
            <person name="Fraser-Liggett C."/>
            <person name="Carlton J."/>
        </authorList>
    </citation>
    <scope>NUCLEOTIDE SEQUENCE</scope>
    <source>
        <strain evidence="1">G3</strain>
    </source>
</reference>
<reference evidence="1" key="2">
    <citation type="journal article" date="2007" name="Science">
        <title>Draft genome sequence of the sexually transmitted pathogen Trichomonas vaginalis.</title>
        <authorList>
            <person name="Carlton J.M."/>
            <person name="Hirt R.P."/>
            <person name="Silva J.C."/>
            <person name="Delcher A.L."/>
            <person name="Schatz M."/>
            <person name="Zhao Q."/>
            <person name="Wortman J.R."/>
            <person name="Bidwell S.L."/>
            <person name="Alsmark U.C.M."/>
            <person name="Besteiro S."/>
            <person name="Sicheritz-Ponten T."/>
            <person name="Noel C.J."/>
            <person name="Dacks J.B."/>
            <person name="Foster P.G."/>
            <person name="Simillion C."/>
            <person name="Van de Peer Y."/>
            <person name="Miranda-Saavedra D."/>
            <person name="Barton G.J."/>
            <person name="Westrop G.D."/>
            <person name="Mueller S."/>
            <person name="Dessi D."/>
            <person name="Fiori P.L."/>
            <person name="Ren Q."/>
            <person name="Paulsen I."/>
            <person name="Zhang H."/>
            <person name="Bastida-Corcuera F.D."/>
            <person name="Simoes-Barbosa A."/>
            <person name="Brown M.T."/>
            <person name="Hayes R.D."/>
            <person name="Mukherjee M."/>
            <person name="Okumura C.Y."/>
            <person name="Schneider R."/>
            <person name="Smith A.J."/>
            <person name="Vanacova S."/>
            <person name="Villalvazo M."/>
            <person name="Haas B.J."/>
            <person name="Pertea M."/>
            <person name="Feldblyum T.V."/>
            <person name="Utterback T.R."/>
            <person name="Shu C.L."/>
            <person name="Osoegawa K."/>
            <person name="de Jong P.J."/>
            <person name="Hrdy I."/>
            <person name="Horvathova L."/>
            <person name="Zubacova Z."/>
            <person name="Dolezal P."/>
            <person name="Malik S.B."/>
            <person name="Logsdon J.M. Jr."/>
            <person name="Henze K."/>
            <person name="Gupta A."/>
            <person name="Wang C.C."/>
            <person name="Dunne R.L."/>
            <person name="Upcroft J.A."/>
            <person name="Upcroft P."/>
            <person name="White O."/>
            <person name="Salzberg S.L."/>
            <person name="Tang P."/>
            <person name="Chiu C.-H."/>
            <person name="Lee Y.-S."/>
            <person name="Embley T.M."/>
            <person name="Coombs G.H."/>
            <person name="Mottram J.C."/>
            <person name="Tachezy J."/>
            <person name="Fraser-Liggett C.M."/>
            <person name="Johnson P.J."/>
        </authorList>
    </citation>
    <scope>NUCLEOTIDE SEQUENCE [LARGE SCALE GENOMIC DNA]</scope>
    <source>
        <strain evidence="1">G3</strain>
    </source>
</reference>
<name>A2G666_TRIV3</name>
<organism evidence="1 2">
    <name type="scientific">Trichomonas vaginalis (strain ATCC PRA-98 / G3)</name>
    <dbReference type="NCBI Taxonomy" id="412133"/>
    <lineage>
        <taxon>Eukaryota</taxon>
        <taxon>Metamonada</taxon>
        <taxon>Parabasalia</taxon>
        <taxon>Trichomonadida</taxon>
        <taxon>Trichomonadidae</taxon>
        <taxon>Trichomonas</taxon>
    </lineage>
</organism>
<gene>
    <name evidence="1" type="ORF">TVAG_431560</name>
</gene>
<dbReference type="OrthoDB" id="10554161at2759"/>